<dbReference type="PANTHER" id="PTHR42770:SF18">
    <property type="entry name" value="ARGININE_AGMATINE ANTIPORTER"/>
    <property type="match status" value="1"/>
</dbReference>
<evidence type="ECO:0000313" key="8">
    <source>
        <dbReference type="Proteomes" id="UP000224629"/>
    </source>
</evidence>
<feature type="transmembrane region" description="Helical" evidence="6">
    <location>
        <begin position="149"/>
        <end position="174"/>
    </location>
</feature>
<dbReference type="InterPro" id="IPR002293">
    <property type="entry name" value="AA/rel_permease1"/>
</dbReference>
<accession>A0ABN5DRU6</accession>
<feature type="transmembrane region" description="Helical" evidence="6">
    <location>
        <begin position="356"/>
        <end position="377"/>
    </location>
</feature>
<proteinExistence type="predicted"/>
<dbReference type="Gene3D" id="1.20.1740.10">
    <property type="entry name" value="Amino acid/polyamine transporter I"/>
    <property type="match status" value="1"/>
</dbReference>
<keyword evidence="2" id="KW-1003">Cell membrane</keyword>
<evidence type="ECO:0000313" key="7">
    <source>
        <dbReference type="EMBL" id="ATP59983.1"/>
    </source>
</evidence>
<feature type="transmembrane region" description="Helical" evidence="6">
    <location>
        <begin position="260"/>
        <end position="280"/>
    </location>
</feature>
<dbReference type="Proteomes" id="UP000224629">
    <property type="component" value="Chromosome"/>
</dbReference>
<dbReference type="InterPro" id="IPR050367">
    <property type="entry name" value="APC_superfamily"/>
</dbReference>
<sequence>MSDTKSKNSLTERQFIFYGLNYIVGFGFIATISQVIKQGFWGILVFILTSLITLAVIFAFARAGEKYQSEVGGSYAYAKKTFKNGIVFFQGWNQVSQIMLFSATTPLFFSSLLTSFDHPSRKWIYVAISLVIYIALILAGAFGFRLSKWIVFITGIFKWLTLFVGFGLIIYLISSSKSYGESFKEVAPFSILGFSGTVLSFIYSYGGFESLATISKNVETKRFKKVMILIFLIVIFSYFLFYIIFLGLGNEYLSDFGLETVYKVLWGSAGTSLFTIGLAFNRMSGAIASVQPRARYISPLAEDGFLPAFLAKKNKYNEYQNAIYLSVVIVILSSLIFTIIPEIFGLKNSFDTILKAGNISFLVQYLLSIFTVLVWKWRKNEYIPLWETIIYILGMITISFTLIFSQLPFIGSEKITFQQFIPLISYVSSMLIGYFVKFFMWISKKKKKKQHL</sequence>
<feature type="transmembrane region" description="Helical" evidence="6">
    <location>
        <begin position="186"/>
        <end position="205"/>
    </location>
</feature>
<feature type="transmembrane region" description="Helical" evidence="6">
    <location>
        <begin position="39"/>
        <end position="61"/>
    </location>
</feature>
<keyword evidence="8" id="KW-1185">Reference proteome</keyword>
<feature type="transmembrane region" description="Helical" evidence="6">
    <location>
        <begin position="389"/>
        <end position="411"/>
    </location>
</feature>
<evidence type="ECO:0000256" key="4">
    <source>
        <dbReference type="ARBA" id="ARBA00022989"/>
    </source>
</evidence>
<comment type="subcellular location">
    <subcellularLocation>
        <location evidence="1">Cell membrane</location>
        <topology evidence="1">Multi-pass membrane protein</topology>
    </subcellularLocation>
</comment>
<dbReference type="PANTHER" id="PTHR42770">
    <property type="entry name" value="AMINO ACID TRANSPORTER-RELATED"/>
    <property type="match status" value="1"/>
</dbReference>
<reference evidence="7" key="1">
    <citation type="submission" date="2017-10" db="EMBL/GenBank/DDBJ databases">
        <title>Genome-wide analysis of the first isolated strain mycoplasma dispar GS01.</title>
        <authorList>
            <person name="Hao H."/>
            <person name="Chen S."/>
            <person name="Zhao P."/>
            <person name="Chu Y."/>
            <person name="Liu Y."/>
        </authorList>
    </citation>
    <scope>NUCLEOTIDE SEQUENCE [LARGE SCALE GENOMIC DNA]</scope>
    <source>
        <strain evidence="7">GS01</strain>
    </source>
</reference>
<gene>
    <name evidence="7" type="ORF">CSW10_03630</name>
</gene>
<feature type="transmembrane region" description="Helical" evidence="6">
    <location>
        <begin position="226"/>
        <end position="248"/>
    </location>
</feature>
<keyword evidence="5 6" id="KW-0472">Membrane</keyword>
<evidence type="ECO:0000256" key="1">
    <source>
        <dbReference type="ARBA" id="ARBA00004651"/>
    </source>
</evidence>
<evidence type="ECO:0000256" key="3">
    <source>
        <dbReference type="ARBA" id="ARBA00022692"/>
    </source>
</evidence>
<keyword evidence="3 6" id="KW-0812">Transmembrane</keyword>
<dbReference type="RefSeq" id="WP_099452175.1">
    <property type="nucleotide sequence ID" value="NZ_CP024161.1"/>
</dbReference>
<feature type="transmembrane region" description="Helical" evidence="6">
    <location>
        <begin position="122"/>
        <end position="142"/>
    </location>
</feature>
<dbReference type="EMBL" id="CP024161">
    <property type="protein sequence ID" value="ATP59983.1"/>
    <property type="molecule type" value="Genomic_DNA"/>
</dbReference>
<keyword evidence="4 6" id="KW-1133">Transmembrane helix</keyword>
<feature type="transmembrane region" description="Helical" evidence="6">
    <location>
        <begin position="423"/>
        <end position="442"/>
    </location>
</feature>
<evidence type="ECO:0000256" key="2">
    <source>
        <dbReference type="ARBA" id="ARBA00022475"/>
    </source>
</evidence>
<dbReference type="PIRSF" id="PIRSF006060">
    <property type="entry name" value="AA_transporter"/>
    <property type="match status" value="1"/>
</dbReference>
<feature type="transmembrane region" description="Helical" evidence="6">
    <location>
        <begin position="322"/>
        <end position="344"/>
    </location>
</feature>
<feature type="transmembrane region" description="Helical" evidence="6">
    <location>
        <begin position="15"/>
        <end position="33"/>
    </location>
</feature>
<protein>
    <submittedName>
        <fullName evidence="7">Amino acid permease</fullName>
    </submittedName>
</protein>
<dbReference type="Pfam" id="PF13520">
    <property type="entry name" value="AA_permease_2"/>
    <property type="match status" value="1"/>
</dbReference>
<organism evidence="7 8">
    <name type="scientific">Mesomycoplasma dispar</name>
    <dbReference type="NCBI Taxonomy" id="86660"/>
    <lineage>
        <taxon>Bacteria</taxon>
        <taxon>Bacillati</taxon>
        <taxon>Mycoplasmatota</taxon>
        <taxon>Mycoplasmoidales</taxon>
        <taxon>Metamycoplasmataceae</taxon>
        <taxon>Mesomycoplasma</taxon>
    </lineage>
</organism>
<name>A0ABN5DRU6_9BACT</name>
<evidence type="ECO:0000256" key="6">
    <source>
        <dbReference type="SAM" id="Phobius"/>
    </source>
</evidence>
<evidence type="ECO:0000256" key="5">
    <source>
        <dbReference type="ARBA" id="ARBA00023136"/>
    </source>
</evidence>